<protein>
    <submittedName>
        <fullName evidence="5">BTB/POZ domain-containing protein</fullName>
    </submittedName>
</protein>
<dbReference type="Pfam" id="PF03000">
    <property type="entry name" value="NPH3"/>
    <property type="match status" value="1"/>
</dbReference>
<dbReference type="AlphaFoldDB" id="A0AAD8GSS9"/>
<dbReference type="InterPro" id="IPR043454">
    <property type="entry name" value="NPH3/RPT2-like"/>
</dbReference>
<reference evidence="5" key="2">
    <citation type="submission" date="2023-05" db="EMBL/GenBank/DDBJ databases">
        <authorList>
            <person name="Schelkunov M.I."/>
        </authorList>
    </citation>
    <scope>NUCLEOTIDE SEQUENCE</scope>
    <source>
        <strain evidence="5">Hsosn_3</strain>
        <tissue evidence="5">Leaf</tissue>
    </source>
</reference>
<evidence type="ECO:0000256" key="1">
    <source>
        <dbReference type="ARBA" id="ARBA00022786"/>
    </source>
</evidence>
<evidence type="ECO:0000259" key="4">
    <source>
        <dbReference type="PROSITE" id="PS51649"/>
    </source>
</evidence>
<evidence type="ECO:0000313" key="5">
    <source>
        <dbReference type="EMBL" id="KAK1353697.1"/>
    </source>
</evidence>
<dbReference type="InterPro" id="IPR027356">
    <property type="entry name" value="NPH3_dom"/>
</dbReference>
<comment type="caution">
    <text evidence="5">The sequence shown here is derived from an EMBL/GenBank/DDBJ whole genome shotgun (WGS) entry which is preliminary data.</text>
</comment>
<dbReference type="PROSITE" id="PS51649">
    <property type="entry name" value="NPH3"/>
    <property type="match status" value="1"/>
</dbReference>
<evidence type="ECO:0000256" key="2">
    <source>
        <dbReference type="PROSITE-ProRule" id="PRU00982"/>
    </source>
</evidence>
<evidence type="ECO:0000256" key="3">
    <source>
        <dbReference type="SAM" id="MobiDB-lite"/>
    </source>
</evidence>
<name>A0AAD8GSS9_9APIA</name>
<keyword evidence="6" id="KW-1185">Reference proteome</keyword>
<sequence length="652" mass="74207">MTSSAPINTPSRRSKETQNSPNKLYLLSSFLSLKTVSSSPHLVLTEERDRERKEDLSELLAFTRYLNRKLRDSNEVELPKDFPGGPETFEMIALFIYGASTLVNPFNVAALRCAAEFLELREEHNSRNLCERFDIYLNQVALQNWNDTLIVLRKCETLLPWAEELRIVSRCIESLAFMACMEILDPERRRDQPVVTLEALASQAWSLQIVEEIVDVWIKDLIALPFRFFERIIKSLRRQGMREKYVAPIILFYANKWVLSIKPCNFCESSGDTNSQSLDILQGVVNLLPISENASKIIPVGFYFSLLSKCLELGLTSGTIIAKLKGLIVSLLNTAFVEDFLLPTIEKGSFSSSFELATMESIISSYVSVNIGSNNTPLPSKSIVAELWDMYLGHIATDPAISFKRFMDLIEIGQNHDYLYRALNTFLQGHLDLSEEEREMICKDLKCQKMSQEICVEVVQNELMPLRLIVQALYVQQRSTHQALKDCSDSFRYTVSSKFSESLSRSQILGASPYVDGEETCSRTLSYFLQRDFAIESSEVSMNDYKLTTCRIQNIEQELVTLKEKIEVQNFPKRINKPTSENLQSLKPYCLGARTLSKKRNPTGHMTGCIGSLNFTSQRKCANSLLKVFKSLHLLGSKKLKKKPRAPSLWSK</sequence>
<accession>A0AAD8GSS9</accession>
<evidence type="ECO:0000313" key="6">
    <source>
        <dbReference type="Proteomes" id="UP001237642"/>
    </source>
</evidence>
<feature type="region of interest" description="Disordered" evidence="3">
    <location>
        <begin position="1"/>
        <end position="21"/>
    </location>
</feature>
<keyword evidence="1" id="KW-0833">Ubl conjugation pathway</keyword>
<feature type="domain" description="NPH3" evidence="4">
    <location>
        <begin position="215"/>
        <end position="479"/>
    </location>
</feature>
<comment type="similarity">
    <text evidence="2">Belongs to the NPH3 family.</text>
</comment>
<gene>
    <name evidence="5" type="ORF">POM88_052062</name>
</gene>
<reference evidence="5" key="1">
    <citation type="submission" date="2023-02" db="EMBL/GenBank/DDBJ databases">
        <title>Genome of toxic invasive species Heracleum sosnowskyi carries increased number of genes despite the absence of recent whole-genome duplications.</title>
        <authorList>
            <person name="Schelkunov M."/>
            <person name="Shtratnikova V."/>
            <person name="Makarenko M."/>
            <person name="Klepikova A."/>
            <person name="Omelchenko D."/>
            <person name="Novikova G."/>
            <person name="Obukhova E."/>
            <person name="Bogdanov V."/>
            <person name="Penin A."/>
            <person name="Logacheva M."/>
        </authorList>
    </citation>
    <scope>NUCLEOTIDE SEQUENCE</scope>
    <source>
        <strain evidence="5">Hsosn_3</strain>
        <tissue evidence="5">Leaf</tissue>
    </source>
</reference>
<organism evidence="5 6">
    <name type="scientific">Heracleum sosnowskyi</name>
    <dbReference type="NCBI Taxonomy" id="360622"/>
    <lineage>
        <taxon>Eukaryota</taxon>
        <taxon>Viridiplantae</taxon>
        <taxon>Streptophyta</taxon>
        <taxon>Embryophyta</taxon>
        <taxon>Tracheophyta</taxon>
        <taxon>Spermatophyta</taxon>
        <taxon>Magnoliopsida</taxon>
        <taxon>eudicotyledons</taxon>
        <taxon>Gunneridae</taxon>
        <taxon>Pentapetalae</taxon>
        <taxon>asterids</taxon>
        <taxon>campanulids</taxon>
        <taxon>Apiales</taxon>
        <taxon>Apiaceae</taxon>
        <taxon>Apioideae</taxon>
        <taxon>apioid superclade</taxon>
        <taxon>Tordylieae</taxon>
        <taxon>Tordyliinae</taxon>
        <taxon>Heracleum</taxon>
    </lineage>
</organism>
<dbReference type="EMBL" id="JAUIZM010000012">
    <property type="protein sequence ID" value="KAK1353697.1"/>
    <property type="molecule type" value="Genomic_DNA"/>
</dbReference>
<proteinExistence type="inferred from homology"/>
<dbReference type="PANTHER" id="PTHR32370">
    <property type="entry name" value="OS12G0117600 PROTEIN"/>
    <property type="match status" value="1"/>
</dbReference>
<dbReference type="Proteomes" id="UP001237642">
    <property type="component" value="Unassembled WGS sequence"/>
</dbReference>